<dbReference type="GO" id="GO:0042302">
    <property type="term" value="F:structural constituent of cuticle"/>
    <property type="evidence" value="ECO:0007669"/>
    <property type="project" value="InterPro"/>
</dbReference>
<evidence type="ECO:0000256" key="3">
    <source>
        <dbReference type="SAM" id="Phobius"/>
    </source>
</evidence>
<feature type="compositionally biased region" description="Basic and acidic residues" evidence="2">
    <location>
        <begin position="207"/>
        <end position="217"/>
    </location>
</feature>
<feature type="compositionally biased region" description="Pro residues" evidence="2">
    <location>
        <begin position="275"/>
        <end position="286"/>
    </location>
</feature>
<sequence length="326" mass="33226">MGEEIEARRRRELEVECESLRRMAILGIALSTIAAFICVLSVPFVYNYVQHIQSLLQNEADYCKLRSNTLWQQVSRTQQTRRTSLVTHGELKQVFPRQSGYSSVPLSAVPAAENAPVSGSSATQEAKSAQCGCAYGPPGDKGRDGKDGKDGEDGTPGPDGPPGEDVPATYDVNQQKEFCFECPPGQMGPRGPPGPKGEPGPPGQKGADSDGGARGEPGDPGPPGPPGTPGLPGRQGQKGRPGILTEQPGPPGEPGLPGPPGERGPKGQPGIPGAPGSPGPQGPPGEPGSAGPDGKVGAAGEPGIQGEPGGIGSCDHCPPPRTAPGY</sequence>
<dbReference type="Pfam" id="PF01484">
    <property type="entry name" value="Col_cuticle_N"/>
    <property type="match status" value="1"/>
</dbReference>
<reference evidence="5" key="1">
    <citation type="submission" date="2022-01" db="EMBL/GenBank/DDBJ databases">
        <title>Genome Sequence Resource for Two Populations of Ditylenchus destructor, the Migratory Endoparasitic Phytonematode.</title>
        <authorList>
            <person name="Zhang H."/>
            <person name="Lin R."/>
            <person name="Xie B."/>
        </authorList>
    </citation>
    <scope>NUCLEOTIDE SEQUENCE</scope>
    <source>
        <strain evidence="5">BazhouSP</strain>
    </source>
</reference>
<feature type="region of interest" description="Disordered" evidence="2">
    <location>
        <begin position="114"/>
        <end position="326"/>
    </location>
</feature>
<feature type="domain" description="Nematode cuticle collagen N-terminal" evidence="4">
    <location>
        <begin position="24"/>
        <end position="74"/>
    </location>
</feature>
<feature type="compositionally biased region" description="Low complexity" evidence="2">
    <location>
        <begin position="287"/>
        <end position="305"/>
    </location>
</feature>
<evidence type="ECO:0000256" key="1">
    <source>
        <dbReference type="ARBA" id="ARBA00022737"/>
    </source>
</evidence>
<feature type="compositionally biased region" description="Pro residues" evidence="2">
    <location>
        <begin position="219"/>
        <end position="229"/>
    </location>
</feature>
<gene>
    <name evidence="5" type="ORF">DdX_04889</name>
</gene>
<evidence type="ECO:0000313" key="6">
    <source>
        <dbReference type="Proteomes" id="UP001201812"/>
    </source>
</evidence>
<evidence type="ECO:0000259" key="4">
    <source>
        <dbReference type="SMART" id="SM01088"/>
    </source>
</evidence>
<evidence type="ECO:0000256" key="2">
    <source>
        <dbReference type="SAM" id="MobiDB-lite"/>
    </source>
</evidence>
<dbReference type="GO" id="GO:0005581">
    <property type="term" value="C:collagen trimer"/>
    <property type="evidence" value="ECO:0007669"/>
    <property type="project" value="UniProtKB-KW"/>
</dbReference>
<dbReference type="InterPro" id="IPR002486">
    <property type="entry name" value="Col_cuticle_N"/>
</dbReference>
<protein>
    <submittedName>
        <fullName evidence="5">Collagen triple helix repeat (20 copies) domain-containing protein</fullName>
    </submittedName>
</protein>
<name>A0AAD4N8B7_9BILA</name>
<proteinExistence type="predicted"/>
<dbReference type="Proteomes" id="UP001201812">
    <property type="component" value="Unassembled WGS sequence"/>
</dbReference>
<organism evidence="5 6">
    <name type="scientific">Ditylenchus destructor</name>
    <dbReference type="NCBI Taxonomy" id="166010"/>
    <lineage>
        <taxon>Eukaryota</taxon>
        <taxon>Metazoa</taxon>
        <taxon>Ecdysozoa</taxon>
        <taxon>Nematoda</taxon>
        <taxon>Chromadorea</taxon>
        <taxon>Rhabditida</taxon>
        <taxon>Tylenchina</taxon>
        <taxon>Tylenchomorpha</taxon>
        <taxon>Sphaerularioidea</taxon>
        <taxon>Anguinidae</taxon>
        <taxon>Anguininae</taxon>
        <taxon>Ditylenchus</taxon>
    </lineage>
</organism>
<feature type="compositionally biased region" description="Basic and acidic residues" evidence="2">
    <location>
        <begin position="140"/>
        <end position="152"/>
    </location>
</feature>
<keyword evidence="3" id="KW-0812">Transmembrane</keyword>
<keyword evidence="1" id="KW-0677">Repeat</keyword>
<keyword evidence="5" id="KW-0176">Collagen</keyword>
<dbReference type="EMBL" id="JAKKPZ010000005">
    <property type="protein sequence ID" value="KAI1720647.1"/>
    <property type="molecule type" value="Genomic_DNA"/>
</dbReference>
<dbReference type="AlphaFoldDB" id="A0AAD4N8B7"/>
<evidence type="ECO:0000313" key="5">
    <source>
        <dbReference type="EMBL" id="KAI1720647.1"/>
    </source>
</evidence>
<dbReference type="InterPro" id="IPR008160">
    <property type="entry name" value="Collagen"/>
</dbReference>
<feature type="compositionally biased region" description="Polar residues" evidence="2">
    <location>
        <begin position="117"/>
        <end position="127"/>
    </location>
</feature>
<dbReference type="PANTHER" id="PTHR24637">
    <property type="entry name" value="COLLAGEN"/>
    <property type="match status" value="1"/>
</dbReference>
<keyword evidence="3" id="KW-0472">Membrane</keyword>
<dbReference type="SMART" id="SM01088">
    <property type="entry name" value="Col_cuticle_N"/>
    <property type="match status" value="1"/>
</dbReference>
<keyword evidence="3" id="KW-1133">Transmembrane helix</keyword>
<comment type="caution">
    <text evidence="5">The sequence shown here is derived from an EMBL/GenBank/DDBJ whole genome shotgun (WGS) entry which is preliminary data.</text>
</comment>
<feature type="compositionally biased region" description="Pro residues" evidence="2">
    <location>
        <begin position="190"/>
        <end position="202"/>
    </location>
</feature>
<dbReference type="Pfam" id="PF01391">
    <property type="entry name" value="Collagen"/>
    <property type="match status" value="2"/>
</dbReference>
<keyword evidence="6" id="KW-1185">Reference proteome</keyword>
<feature type="compositionally biased region" description="Pro residues" evidence="2">
    <location>
        <begin position="248"/>
        <end position="262"/>
    </location>
</feature>
<accession>A0AAD4N8B7</accession>
<feature type="compositionally biased region" description="Pro residues" evidence="2">
    <location>
        <begin position="317"/>
        <end position="326"/>
    </location>
</feature>
<feature type="transmembrane region" description="Helical" evidence="3">
    <location>
        <begin position="20"/>
        <end position="46"/>
    </location>
</feature>
<dbReference type="PANTHER" id="PTHR24637:SF377">
    <property type="entry name" value="COLLAGEN TYPE IX ALPHA 1 CHAIN"/>
    <property type="match status" value="1"/>
</dbReference>